<dbReference type="SUPFAM" id="SSF47203">
    <property type="entry name" value="Acyl-CoA dehydrogenase C-terminal domain-like"/>
    <property type="match status" value="1"/>
</dbReference>
<feature type="domain" description="Acyl-CoA dehydrogenase/oxidase N-terminal" evidence="10">
    <location>
        <begin position="9"/>
        <end position="121"/>
    </location>
</feature>
<protein>
    <recommendedName>
        <fullName evidence="13">Acyl-CoA dehydrogenase</fullName>
    </recommendedName>
</protein>
<evidence type="ECO:0000256" key="4">
    <source>
        <dbReference type="ARBA" id="ARBA00022827"/>
    </source>
</evidence>
<dbReference type="SUPFAM" id="SSF56645">
    <property type="entry name" value="Acyl-CoA dehydrogenase NM domain-like"/>
    <property type="match status" value="1"/>
</dbReference>
<dbReference type="InterPro" id="IPR052161">
    <property type="entry name" value="Mycobact_Acyl-CoA_DH"/>
</dbReference>
<dbReference type="Gene3D" id="1.20.140.10">
    <property type="entry name" value="Butyryl-CoA Dehydrogenase, subunit A, domain 3"/>
    <property type="match status" value="1"/>
</dbReference>
<dbReference type="InterPro" id="IPR009100">
    <property type="entry name" value="AcylCoA_DH/oxidase_NM_dom_sf"/>
</dbReference>
<organism evidence="11 12">
    <name type="scientific">Rhizorhapis suberifaciens</name>
    <name type="common">corky root of lettuce</name>
    <dbReference type="NCBI Taxonomy" id="13656"/>
    <lineage>
        <taxon>Bacteria</taxon>
        <taxon>Pseudomonadati</taxon>
        <taxon>Pseudomonadota</taxon>
        <taxon>Alphaproteobacteria</taxon>
        <taxon>Sphingomonadales</taxon>
        <taxon>Sphingomonadaceae</taxon>
        <taxon>Rhizorhapis</taxon>
    </lineage>
</organism>
<dbReference type="PANTHER" id="PTHR43292">
    <property type="entry name" value="ACYL-COA DEHYDROGENASE"/>
    <property type="match status" value="1"/>
</dbReference>
<dbReference type="EMBL" id="JACHOV010000009">
    <property type="protein sequence ID" value="MBB4642198.1"/>
    <property type="molecule type" value="Genomic_DNA"/>
</dbReference>
<dbReference type="InterPro" id="IPR037069">
    <property type="entry name" value="AcylCoA_DH/ox_N_sf"/>
</dbReference>
<evidence type="ECO:0000256" key="1">
    <source>
        <dbReference type="ARBA" id="ARBA00001974"/>
    </source>
</evidence>
<dbReference type="RefSeq" id="WP_184475976.1">
    <property type="nucleotide sequence ID" value="NZ_JACHOV010000009.1"/>
</dbReference>
<dbReference type="GO" id="GO:0016627">
    <property type="term" value="F:oxidoreductase activity, acting on the CH-CH group of donors"/>
    <property type="evidence" value="ECO:0007669"/>
    <property type="project" value="InterPro"/>
</dbReference>
<dbReference type="InterPro" id="IPR013786">
    <property type="entry name" value="AcylCoA_DH/ox_N"/>
</dbReference>
<feature type="domain" description="Acyl-CoA oxidase/dehydrogenase middle" evidence="9">
    <location>
        <begin position="125"/>
        <end position="223"/>
    </location>
</feature>
<dbReference type="AlphaFoldDB" id="A0A840HXE9"/>
<dbReference type="Pfam" id="PF02770">
    <property type="entry name" value="Acyl-CoA_dh_M"/>
    <property type="match status" value="1"/>
</dbReference>
<comment type="cofactor">
    <cofactor evidence="1 6">
        <name>FAD</name>
        <dbReference type="ChEBI" id="CHEBI:57692"/>
    </cofactor>
</comment>
<dbReference type="InterPro" id="IPR009075">
    <property type="entry name" value="AcylCo_DH/oxidase_C"/>
</dbReference>
<dbReference type="Gene3D" id="1.10.540.10">
    <property type="entry name" value="Acyl-CoA dehydrogenase/oxidase, N-terminal domain"/>
    <property type="match status" value="1"/>
</dbReference>
<evidence type="ECO:0000259" key="8">
    <source>
        <dbReference type="Pfam" id="PF00441"/>
    </source>
</evidence>
<proteinExistence type="inferred from homology"/>
<evidence type="ECO:0000256" key="5">
    <source>
        <dbReference type="ARBA" id="ARBA00023002"/>
    </source>
</evidence>
<gene>
    <name evidence="11" type="ORF">HNQ99_002520</name>
</gene>
<dbReference type="PANTHER" id="PTHR43292:SF3">
    <property type="entry name" value="ACYL-COA DEHYDROGENASE FADE29"/>
    <property type="match status" value="1"/>
</dbReference>
<dbReference type="Pfam" id="PF02771">
    <property type="entry name" value="Acyl-CoA_dh_N"/>
    <property type="match status" value="1"/>
</dbReference>
<sequence length="403" mass="45554">MDQIFTSGDEDFRREVSDFIANEYPQYLREKTANNEEYSREDYMTWMRILANKGWLGSSWPTEYGGTGWTLTRRYIFKEELEAADTIRVFSMGVSMCGPVIQRFGTPEQKARFLPPMVRAESWWCQGFSEPGAGSDLASLRTTAERFRGEDGKEYYRVNGQKTWTTFAQYADWGFFLVRTDTTVKKQEGISFLLIDMASPGLTVRPIETLGGDWEVNEVWLDDVIVPVENRIHDENKGWTCAKYLLQHERSNLAEVSRSKNRIKKLRALAAEQLNGDGDPLIKVPAFRRQIAQLEIELMALEISDLRTLAAANAGRDTTPLLSMLKTRGSRIAQRATELTMEAAGPHGLIDHDGKPPSADGGMSGPRRARRAADQYLNMRKASIYGGSNEIQMEIIAKRALGL</sequence>
<feature type="domain" description="Acyl-CoA dehydrogenase/oxidase C-terminal" evidence="8">
    <location>
        <begin position="236"/>
        <end position="400"/>
    </location>
</feature>
<name>A0A840HXE9_9SPHN</name>
<evidence type="ECO:0000259" key="9">
    <source>
        <dbReference type="Pfam" id="PF02770"/>
    </source>
</evidence>
<evidence type="ECO:0000313" key="12">
    <source>
        <dbReference type="Proteomes" id="UP000575068"/>
    </source>
</evidence>
<feature type="region of interest" description="Disordered" evidence="7">
    <location>
        <begin position="345"/>
        <end position="369"/>
    </location>
</feature>
<evidence type="ECO:0000256" key="7">
    <source>
        <dbReference type="SAM" id="MobiDB-lite"/>
    </source>
</evidence>
<dbReference type="InterPro" id="IPR036250">
    <property type="entry name" value="AcylCo_DH-like_C"/>
</dbReference>
<evidence type="ECO:0000256" key="2">
    <source>
        <dbReference type="ARBA" id="ARBA00009347"/>
    </source>
</evidence>
<dbReference type="Gene3D" id="2.40.110.10">
    <property type="entry name" value="Butyryl-CoA Dehydrogenase, subunit A, domain 2"/>
    <property type="match status" value="1"/>
</dbReference>
<evidence type="ECO:0000259" key="10">
    <source>
        <dbReference type="Pfam" id="PF02771"/>
    </source>
</evidence>
<accession>A0A840HXE9</accession>
<comment type="caution">
    <text evidence="11">The sequence shown here is derived from an EMBL/GenBank/DDBJ whole genome shotgun (WGS) entry which is preliminary data.</text>
</comment>
<evidence type="ECO:0008006" key="13">
    <source>
        <dbReference type="Google" id="ProtNLM"/>
    </source>
</evidence>
<keyword evidence="3 6" id="KW-0285">Flavoprotein</keyword>
<evidence type="ECO:0000256" key="6">
    <source>
        <dbReference type="RuleBase" id="RU362125"/>
    </source>
</evidence>
<dbReference type="GO" id="GO:0005886">
    <property type="term" value="C:plasma membrane"/>
    <property type="evidence" value="ECO:0007669"/>
    <property type="project" value="TreeGrafter"/>
</dbReference>
<keyword evidence="4 6" id="KW-0274">FAD</keyword>
<evidence type="ECO:0000313" key="11">
    <source>
        <dbReference type="EMBL" id="MBB4642198.1"/>
    </source>
</evidence>
<dbReference type="InterPro" id="IPR006091">
    <property type="entry name" value="Acyl-CoA_Oxase/DH_mid-dom"/>
</dbReference>
<keyword evidence="12" id="KW-1185">Reference proteome</keyword>
<dbReference type="GO" id="GO:0050660">
    <property type="term" value="F:flavin adenine dinucleotide binding"/>
    <property type="evidence" value="ECO:0007669"/>
    <property type="project" value="InterPro"/>
</dbReference>
<comment type="similarity">
    <text evidence="2 6">Belongs to the acyl-CoA dehydrogenase family.</text>
</comment>
<dbReference type="Proteomes" id="UP000575068">
    <property type="component" value="Unassembled WGS sequence"/>
</dbReference>
<dbReference type="Pfam" id="PF00441">
    <property type="entry name" value="Acyl-CoA_dh_1"/>
    <property type="match status" value="1"/>
</dbReference>
<reference evidence="11 12" key="1">
    <citation type="submission" date="2020-08" db="EMBL/GenBank/DDBJ databases">
        <title>Genomic Encyclopedia of Type Strains, Phase IV (KMG-IV): sequencing the most valuable type-strain genomes for metagenomic binning, comparative biology and taxonomic classification.</title>
        <authorList>
            <person name="Goeker M."/>
        </authorList>
    </citation>
    <scope>NUCLEOTIDE SEQUENCE [LARGE SCALE GENOMIC DNA]</scope>
    <source>
        <strain evidence="11 12">DSM 7465</strain>
    </source>
</reference>
<keyword evidence="5 6" id="KW-0560">Oxidoreductase</keyword>
<dbReference type="InterPro" id="IPR046373">
    <property type="entry name" value="Acyl-CoA_Oxase/DH_mid-dom_sf"/>
</dbReference>
<evidence type="ECO:0000256" key="3">
    <source>
        <dbReference type="ARBA" id="ARBA00022630"/>
    </source>
</evidence>